<dbReference type="RefSeq" id="WP_059037965.1">
    <property type="nucleotide sequence ID" value="NZ_JAADZU010000002.1"/>
</dbReference>
<evidence type="ECO:0000313" key="1">
    <source>
        <dbReference type="EMBL" id="NDK88155.1"/>
    </source>
</evidence>
<dbReference type="AlphaFoldDB" id="A0A7K3LIR8"/>
<organism evidence="1 2">
    <name type="scientific">Gordonia desulfuricans</name>
    <dbReference type="NCBI Taxonomy" id="89051"/>
    <lineage>
        <taxon>Bacteria</taxon>
        <taxon>Bacillati</taxon>
        <taxon>Actinomycetota</taxon>
        <taxon>Actinomycetes</taxon>
        <taxon>Mycobacteriales</taxon>
        <taxon>Gordoniaceae</taxon>
        <taxon>Gordonia</taxon>
    </lineage>
</organism>
<gene>
    <name evidence="1" type="ORF">GYA93_00945</name>
</gene>
<accession>A0A7K3LIR8</accession>
<evidence type="ECO:0000313" key="2">
    <source>
        <dbReference type="Proteomes" id="UP000466307"/>
    </source>
</evidence>
<keyword evidence="2" id="KW-1185">Reference proteome</keyword>
<sequence length="220" mass="24202">MSFVLIASSEVPATTASPRAVRDEVKARIADPAVSRLIVTAGPDDTHPDRFLSQVIAVLMRAERLDVEVGYAPDQPTETTAVYRLPHGAAARELAEQGTAVRLPLIRDDAATVLLGSARHLGAEGARLHGESYVDDHRLFSGTVSGIRIEPTRELPGLRARLEAPAGWRRLWRREPWYPGRAVQTGGSNLVVEREGALTERAVKRSTFYRHDVDLKLVCR</sequence>
<proteinExistence type="predicted"/>
<dbReference type="Proteomes" id="UP000466307">
    <property type="component" value="Unassembled WGS sequence"/>
</dbReference>
<protein>
    <submittedName>
        <fullName evidence="1">Uncharacterized protein</fullName>
    </submittedName>
</protein>
<comment type="caution">
    <text evidence="1">The sequence shown here is derived from an EMBL/GenBank/DDBJ whole genome shotgun (WGS) entry which is preliminary data.</text>
</comment>
<dbReference type="EMBL" id="JAADZU010000002">
    <property type="protein sequence ID" value="NDK88155.1"/>
    <property type="molecule type" value="Genomic_DNA"/>
</dbReference>
<reference evidence="1 2" key="1">
    <citation type="submission" date="2020-01" db="EMBL/GenBank/DDBJ databases">
        <title>Investigation of new actinobacteria for the biodesulphurisation of diesel fuel.</title>
        <authorList>
            <person name="Athi Narayanan S.M."/>
        </authorList>
    </citation>
    <scope>NUCLEOTIDE SEQUENCE [LARGE SCALE GENOMIC DNA]</scope>
    <source>
        <strain evidence="1 2">213E</strain>
    </source>
</reference>
<name>A0A7K3LIR8_9ACTN</name>